<feature type="repeat" description="PPR" evidence="3">
    <location>
        <begin position="33"/>
        <end position="67"/>
    </location>
</feature>
<dbReference type="GO" id="GO:0003723">
    <property type="term" value="F:RNA binding"/>
    <property type="evidence" value="ECO:0007669"/>
    <property type="project" value="InterPro"/>
</dbReference>
<evidence type="ECO:0000256" key="1">
    <source>
        <dbReference type="ARBA" id="ARBA00006643"/>
    </source>
</evidence>
<dbReference type="InterPro" id="IPR011990">
    <property type="entry name" value="TPR-like_helical_dom_sf"/>
</dbReference>
<protein>
    <recommendedName>
        <fullName evidence="4">DYW domain-containing protein</fullName>
    </recommendedName>
</protein>
<dbReference type="EMBL" id="VDCV01000005">
    <property type="protein sequence ID" value="KAB5555938.1"/>
    <property type="molecule type" value="Genomic_DNA"/>
</dbReference>
<dbReference type="InterPro" id="IPR032867">
    <property type="entry name" value="DYW_dom"/>
</dbReference>
<dbReference type="Pfam" id="PF14432">
    <property type="entry name" value="DYW_deaminase"/>
    <property type="match status" value="1"/>
</dbReference>
<comment type="similarity">
    <text evidence="1">Belongs to the PPR family. PCMP-H subfamily.</text>
</comment>
<dbReference type="PANTHER" id="PTHR47926">
    <property type="entry name" value="PENTATRICOPEPTIDE REPEAT-CONTAINING PROTEIN"/>
    <property type="match status" value="1"/>
</dbReference>
<proteinExistence type="inferred from homology"/>
<reference evidence="6" key="1">
    <citation type="journal article" date="2019" name="Gigascience">
        <title>De novo genome assembly of the endangered Acer yangbiense, a plant species with extremely small populations endemic to Yunnan Province, China.</title>
        <authorList>
            <person name="Yang J."/>
            <person name="Wariss H.M."/>
            <person name="Tao L."/>
            <person name="Zhang R."/>
            <person name="Yun Q."/>
            <person name="Hollingsworth P."/>
            <person name="Dao Z."/>
            <person name="Luo G."/>
            <person name="Guo H."/>
            <person name="Ma Y."/>
            <person name="Sun W."/>
        </authorList>
    </citation>
    <scope>NUCLEOTIDE SEQUENCE [LARGE SCALE GENOMIC DNA]</scope>
    <source>
        <strain evidence="6">cv. br00</strain>
    </source>
</reference>
<dbReference type="PANTHER" id="PTHR47926:SF347">
    <property type="entry name" value="PENTATRICOPEPTIDE REPEAT-CONTAINING PROTEIN"/>
    <property type="match status" value="1"/>
</dbReference>
<organism evidence="5 6">
    <name type="scientific">Salix brachista</name>
    <dbReference type="NCBI Taxonomy" id="2182728"/>
    <lineage>
        <taxon>Eukaryota</taxon>
        <taxon>Viridiplantae</taxon>
        <taxon>Streptophyta</taxon>
        <taxon>Embryophyta</taxon>
        <taxon>Tracheophyta</taxon>
        <taxon>Spermatophyta</taxon>
        <taxon>Magnoliopsida</taxon>
        <taxon>eudicotyledons</taxon>
        <taxon>Gunneridae</taxon>
        <taxon>Pentapetalae</taxon>
        <taxon>rosids</taxon>
        <taxon>fabids</taxon>
        <taxon>Malpighiales</taxon>
        <taxon>Salicaceae</taxon>
        <taxon>Saliceae</taxon>
        <taxon>Salix</taxon>
    </lineage>
</organism>
<evidence type="ECO:0000256" key="2">
    <source>
        <dbReference type="ARBA" id="ARBA00022737"/>
    </source>
</evidence>
<sequence length="370" mass="41986">MPERNTISWNGLVSGYGMISEARKVFDKMPERNVVSWTAMIRGCVQEGLIEEAEMLFWRMPERNVVSWTVMLGGLIEDGRVDDSRQLFDMMPVDVARKLFEVMQDKNEVTWKAMLTGRGTCRTHKNLDLAEIEAKKLLQLEPNNAGPYILLSNIYASQINKKVRIFSGGGSTSHPEHEMILKKLGKLDALLREAGYVPDGSFVMHDVDEEEKVHSLADHGEKLAVAYGLLKVPEGMPILTIGNCKHLISGRMFDAKIKMAAFLRLFQRFWCQKMCNILTGAYVPFSPEEHKKLKEKQFQKLSTLNIEVTDVDALLHPSNLRAISTPPGFVPVEERWNVCAYFLIFSVFDALQLALEYSLLREKLPAFVSC</sequence>
<dbReference type="InterPro" id="IPR002885">
    <property type="entry name" value="PPR_rpt"/>
</dbReference>
<evidence type="ECO:0000313" key="6">
    <source>
        <dbReference type="Proteomes" id="UP000326939"/>
    </source>
</evidence>
<dbReference type="Pfam" id="PF20431">
    <property type="entry name" value="E_motif"/>
    <property type="match status" value="1"/>
</dbReference>
<dbReference type="AlphaFoldDB" id="A0A5N5MLW9"/>
<evidence type="ECO:0000259" key="4">
    <source>
        <dbReference type="Pfam" id="PF14432"/>
    </source>
</evidence>
<dbReference type="GO" id="GO:0009451">
    <property type="term" value="P:RNA modification"/>
    <property type="evidence" value="ECO:0007669"/>
    <property type="project" value="InterPro"/>
</dbReference>
<dbReference type="Gene3D" id="1.25.40.10">
    <property type="entry name" value="Tetratricopeptide repeat domain"/>
    <property type="match status" value="1"/>
</dbReference>
<dbReference type="NCBIfam" id="TIGR00756">
    <property type="entry name" value="PPR"/>
    <property type="match status" value="2"/>
</dbReference>
<dbReference type="InterPro" id="IPR046960">
    <property type="entry name" value="PPR_At4g14850-like_plant"/>
</dbReference>
<comment type="caution">
    <text evidence="5">The sequence shown here is derived from an EMBL/GenBank/DDBJ whole genome shotgun (WGS) entry which is preliminary data.</text>
</comment>
<evidence type="ECO:0000313" key="5">
    <source>
        <dbReference type="EMBL" id="KAB5555938.1"/>
    </source>
</evidence>
<dbReference type="InterPro" id="IPR046848">
    <property type="entry name" value="E_motif"/>
</dbReference>
<accession>A0A5N5MLW9</accession>
<dbReference type="Pfam" id="PF01535">
    <property type="entry name" value="PPR"/>
    <property type="match status" value="3"/>
</dbReference>
<feature type="domain" description="DYW" evidence="4">
    <location>
        <begin position="195"/>
        <end position="244"/>
    </location>
</feature>
<dbReference type="FunFam" id="1.25.40.10:FF:000125">
    <property type="entry name" value="Pentatricopeptide repeat-containing protein"/>
    <property type="match status" value="1"/>
</dbReference>
<keyword evidence="2" id="KW-0677">Repeat</keyword>
<name>A0A5N5MLW9_9ROSI</name>
<keyword evidence="6" id="KW-1185">Reference proteome</keyword>
<gene>
    <name evidence="5" type="ORF">DKX38_006847</name>
</gene>
<dbReference type="Proteomes" id="UP000326939">
    <property type="component" value="Chromosome 5"/>
</dbReference>
<evidence type="ECO:0000256" key="3">
    <source>
        <dbReference type="PROSITE-ProRule" id="PRU00708"/>
    </source>
</evidence>
<dbReference type="GO" id="GO:0008270">
    <property type="term" value="F:zinc ion binding"/>
    <property type="evidence" value="ECO:0007669"/>
    <property type="project" value="InterPro"/>
</dbReference>
<dbReference type="PROSITE" id="PS51375">
    <property type="entry name" value="PPR"/>
    <property type="match status" value="1"/>
</dbReference>
<dbReference type="GO" id="GO:0048731">
    <property type="term" value="P:system development"/>
    <property type="evidence" value="ECO:0007669"/>
    <property type="project" value="UniProtKB-ARBA"/>
</dbReference>